<dbReference type="Proteomes" id="UP001603857">
    <property type="component" value="Unassembled WGS sequence"/>
</dbReference>
<proteinExistence type="predicted"/>
<reference evidence="1 2" key="1">
    <citation type="submission" date="2024-08" db="EMBL/GenBank/DDBJ databases">
        <title>Insights into the chromosomal genome structure of Flemingia macrophylla.</title>
        <authorList>
            <person name="Ding Y."/>
            <person name="Zhao Y."/>
            <person name="Bi W."/>
            <person name="Wu M."/>
            <person name="Zhao G."/>
            <person name="Gong Y."/>
            <person name="Li W."/>
            <person name="Zhang P."/>
        </authorList>
    </citation>
    <scope>NUCLEOTIDE SEQUENCE [LARGE SCALE GENOMIC DNA]</scope>
    <source>
        <strain evidence="1">DYQJB</strain>
        <tissue evidence="1">Leaf</tissue>
    </source>
</reference>
<accession>A0ABD1LR61</accession>
<gene>
    <name evidence="1" type="ORF">Fmac_025031</name>
</gene>
<name>A0ABD1LR61_9FABA</name>
<dbReference type="AlphaFoldDB" id="A0ABD1LR61"/>
<comment type="caution">
    <text evidence="1">The sequence shown here is derived from an EMBL/GenBank/DDBJ whole genome shotgun (WGS) entry which is preliminary data.</text>
</comment>
<organism evidence="1 2">
    <name type="scientific">Flemingia macrophylla</name>
    <dbReference type="NCBI Taxonomy" id="520843"/>
    <lineage>
        <taxon>Eukaryota</taxon>
        <taxon>Viridiplantae</taxon>
        <taxon>Streptophyta</taxon>
        <taxon>Embryophyta</taxon>
        <taxon>Tracheophyta</taxon>
        <taxon>Spermatophyta</taxon>
        <taxon>Magnoliopsida</taxon>
        <taxon>eudicotyledons</taxon>
        <taxon>Gunneridae</taxon>
        <taxon>Pentapetalae</taxon>
        <taxon>rosids</taxon>
        <taxon>fabids</taxon>
        <taxon>Fabales</taxon>
        <taxon>Fabaceae</taxon>
        <taxon>Papilionoideae</taxon>
        <taxon>50 kb inversion clade</taxon>
        <taxon>NPAAA clade</taxon>
        <taxon>indigoferoid/millettioid clade</taxon>
        <taxon>Phaseoleae</taxon>
        <taxon>Flemingia</taxon>
    </lineage>
</organism>
<keyword evidence="2" id="KW-1185">Reference proteome</keyword>
<evidence type="ECO:0000313" key="2">
    <source>
        <dbReference type="Proteomes" id="UP001603857"/>
    </source>
</evidence>
<protein>
    <submittedName>
        <fullName evidence="1">Uncharacterized protein</fullName>
    </submittedName>
</protein>
<dbReference type="EMBL" id="JBGMDY010000008">
    <property type="protein sequence ID" value="KAL2325973.1"/>
    <property type="molecule type" value="Genomic_DNA"/>
</dbReference>
<sequence length="309" mass="34094">MAFKVTEMLGLPNGMVEYMLVVLGSLSPSLSLVSLEIIMNFAKFKGHLSLPSFCFLFSANSSSPWHCRSINVWLSSGKQMAEVRGVECSEWVQEAEEEETMKMSDLSSLLLADFLRCFSSTVQSFILFSIPDLFLLSILHPLRIYQGATTMSIAGSTVLMPRIVNSIQRICARGPTKSLDQQTHASKVSLCLKPHASEAASLHLKPHVSRSSLTIAKDVVTNMLAKGFDEKHQLSSKATTKVVSLDQKVGLSEKIGAGTILPLMCLESHASKTSFIWRLMRLEHHAFEASLRLKPHASEDSLTIVLENL</sequence>
<evidence type="ECO:0000313" key="1">
    <source>
        <dbReference type="EMBL" id="KAL2325973.1"/>
    </source>
</evidence>